<feature type="compositionally biased region" description="Low complexity" evidence="1">
    <location>
        <begin position="8"/>
        <end position="31"/>
    </location>
</feature>
<evidence type="ECO:0000313" key="2">
    <source>
        <dbReference type="EMBL" id="KAK9863971.1"/>
    </source>
</evidence>
<feature type="region of interest" description="Disordered" evidence="1">
    <location>
        <begin position="1"/>
        <end position="33"/>
    </location>
</feature>
<organism evidence="2 3">
    <name type="scientific">Apatococcus fuscideae</name>
    <dbReference type="NCBI Taxonomy" id="2026836"/>
    <lineage>
        <taxon>Eukaryota</taxon>
        <taxon>Viridiplantae</taxon>
        <taxon>Chlorophyta</taxon>
        <taxon>core chlorophytes</taxon>
        <taxon>Trebouxiophyceae</taxon>
        <taxon>Chlorellales</taxon>
        <taxon>Chlorellaceae</taxon>
        <taxon>Apatococcus</taxon>
    </lineage>
</organism>
<dbReference type="AlphaFoldDB" id="A0AAW1T5X2"/>
<comment type="caution">
    <text evidence="2">The sequence shown here is derived from an EMBL/GenBank/DDBJ whole genome shotgun (WGS) entry which is preliminary data.</text>
</comment>
<reference evidence="2 3" key="1">
    <citation type="journal article" date="2024" name="Nat. Commun.">
        <title>Phylogenomics reveals the evolutionary origins of lichenization in chlorophyte algae.</title>
        <authorList>
            <person name="Puginier C."/>
            <person name="Libourel C."/>
            <person name="Otte J."/>
            <person name="Skaloud P."/>
            <person name="Haon M."/>
            <person name="Grisel S."/>
            <person name="Petersen M."/>
            <person name="Berrin J.G."/>
            <person name="Delaux P.M."/>
            <person name="Dal Grande F."/>
            <person name="Keller J."/>
        </authorList>
    </citation>
    <scope>NUCLEOTIDE SEQUENCE [LARGE SCALE GENOMIC DNA]</scope>
    <source>
        <strain evidence="2 3">SAG 2523</strain>
    </source>
</reference>
<evidence type="ECO:0000313" key="3">
    <source>
        <dbReference type="Proteomes" id="UP001485043"/>
    </source>
</evidence>
<dbReference type="Proteomes" id="UP001485043">
    <property type="component" value="Unassembled WGS sequence"/>
</dbReference>
<accession>A0AAW1T5X2</accession>
<name>A0AAW1T5X2_9CHLO</name>
<evidence type="ECO:0000256" key="1">
    <source>
        <dbReference type="SAM" id="MobiDB-lite"/>
    </source>
</evidence>
<keyword evidence="3" id="KW-1185">Reference proteome</keyword>
<proteinExistence type="predicted"/>
<gene>
    <name evidence="2" type="ORF">WJX84_001127</name>
</gene>
<sequence>MGFTAVWSAKGSASSVSSGSGLSRSSPESGAGALGPYTVSDIIEKASFVTGEAVSCAQRDEVYKVKDVEGFSVAAASPQRASSASIDLEARGAKALLDDPRAEPNR</sequence>
<protein>
    <submittedName>
        <fullName evidence="2">Uncharacterized protein</fullName>
    </submittedName>
</protein>
<dbReference type="EMBL" id="JALJOV010000406">
    <property type="protein sequence ID" value="KAK9863971.1"/>
    <property type="molecule type" value="Genomic_DNA"/>
</dbReference>